<feature type="transmembrane region" description="Helical" evidence="7">
    <location>
        <begin position="251"/>
        <end position="272"/>
    </location>
</feature>
<feature type="transmembrane region" description="Helical" evidence="7">
    <location>
        <begin position="36"/>
        <end position="55"/>
    </location>
</feature>
<feature type="transmembrane region" description="Helical" evidence="7">
    <location>
        <begin position="76"/>
        <end position="98"/>
    </location>
</feature>
<evidence type="ECO:0000259" key="8">
    <source>
        <dbReference type="Pfam" id="PF02397"/>
    </source>
</evidence>
<evidence type="ECO:0000256" key="1">
    <source>
        <dbReference type="ARBA" id="ARBA00004141"/>
    </source>
</evidence>
<name>A0A9C9JZK3_UNCW3</name>
<keyword evidence="5 7" id="KW-1133">Transmembrane helix</keyword>
<reference evidence="9" key="1">
    <citation type="journal article" date="2020" name="mSystems">
        <title>Genome- and Community-Level Interaction Insights into Carbon Utilization and Element Cycling Functions of Hydrothermarchaeota in Hydrothermal Sediment.</title>
        <authorList>
            <person name="Zhou Z."/>
            <person name="Liu Y."/>
            <person name="Xu W."/>
            <person name="Pan J."/>
            <person name="Luo Z.H."/>
            <person name="Li M."/>
        </authorList>
    </citation>
    <scope>NUCLEOTIDE SEQUENCE</scope>
    <source>
        <strain evidence="9">HyVt-388</strain>
    </source>
</reference>
<protein>
    <submittedName>
        <fullName evidence="9">Sugar transferase</fullName>
    </submittedName>
</protein>
<evidence type="ECO:0000256" key="7">
    <source>
        <dbReference type="SAM" id="Phobius"/>
    </source>
</evidence>
<dbReference type="InterPro" id="IPR017475">
    <property type="entry name" value="EPS_sugar_tfrase"/>
</dbReference>
<dbReference type="PANTHER" id="PTHR30576">
    <property type="entry name" value="COLANIC BIOSYNTHESIS UDP-GLUCOSE LIPID CARRIER TRANSFERASE"/>
    <property type="match status" value="1"/>
</dbReference>
<evidence type="ECO:0000256" key="5">
    <source>
        <dbReference type="ARBA" id="ARBA00022989"/>
    </source>
</evidence>
<dbReference type="GO" id="GO:0016780">
    <property type="term" value="F:phosphotransferase activity, for other substituted phosphate groups"/>
    <property type="evidence" value="ECO:0007669"/>
    <property type="project" value="TreeGrafter"/>
</dbReference>
<proteinExistence type="inferred from homology"/>
<sequence>MNRKTEFLLTISGDVLILSAVYFISWKASAINTSVISWHSIIGNFLILIFWLFLFQTYELYVPRSKVQIMNELFKIFKAICVGLLMIFGVSYLININFVKASGFIPSYLVLIPSILVWRFFWRGIVGEFFKTPQEKVLIFQNGDTINDYSNFNVVKKVKLSEFNRAMQEEVLSKHNIQGIVIESNGHSMNSVFNIISKFADTKYEIFISPKLYSLVYKYFLVQKIPDSPFLKIIFHPLSNWDRFLKRVMDITIVAISLVLLAPILLLISLFIKIDSSGPVFYKQRRLGFRGKEFTLYKFRSMISDAEKHTGPVWASKNDERITRVGRILRPFRLDELPQLFNVLKGDMSFVGPRPERPAFVEELKKSIPLYTLRLNVHPGITGLAQVKHTYDTSIEDVKKKLSYDLQYINNMSLKLDLKIFLKTILTVLKQEGAH</sequence>
<dbReference type="Pfam" id="PF02397">
    <property type="entry name" value="Bac_transf"/>
    <property type="match status" value="1"/>
</dbReference>
<evidence type="ECO:0000313" key="9">
    <source>
        <dbReference type="EMBL" id="HEC77893.1"/>
    </source>
</evidence>
<evidence type="ECO:0000256" key="6">
    <source>
        <dbReference type="ARBA" id="ARBA00023136"/>
    </source>
</evidence>
<keyword evidence="4 7" id="KW-0812">Transmembrane</keyword>
<dbReference type="GO" id="GO:0016020">
    <property type="term" value="C:membrane"/>
    <property type="evidence" value="ECO:0007669"/>
    <property type="project" value="UniProtKB-SubCell"/>
</dbReference>
<dbReference type="PANTHER" id="PTHR30576:SF0">
    <property type="entry name" value="UNDECAPRENYL-PHOSPHATE N-ACETYLGALACTOSAMINYL 1-PHOSPHATE TRANSFERASE-RELATED"/>
    <property type="match status" value="1"/>
</dbReference>
<dbReference type="NCBIfam" id="TIGR03025">
    <property type="entry name" value="EPS_sugtrans"/>
    <property type="match status" value="1"/>
</dbReference>
<comment type="similarity">
    <text evidence="2">Belongs to the bacterial sugar transferase family.</text>
</comment>
<keyword evidence="6 7" id="KW-0472">Membrane</keyword>
<dbReference type="EMBL" id="DRIG01000023">
    <property type="protein sequence ID" value="HEC77893.1"/>
    <property type="molecule type" value="Genomic_DNA"/>
</dbReference>
<dbReference type="Proteomes" id="UP000885826">
    <property type="component" value="Unassembled WGS sequence"/>
</dbReference>
<feature type="domain" description="Bacterial sugar transferase" evidence="8">
    <location>
        <begin position="246"/>
        <end position="430"/>
    </location>
</feature>
<feature type="transmembrane region" description="Helical" evidence="7">
    <location>
        <begin position="104"/>
        <end position="122"/>
    </location>
</feature>
<comment type="caution">
    <text evidence="9">The sequence shown here is derived from an EMBL/GenBank/DDBJ whole genome shotgun (WGS) entry which is preliminary data.</text>
</comment>
<comment type="subcellular location">
    <subcellularLocation>
        <location evidence="1">Membrane</location>
        <topology evidence="1">Multi-pass membrane protein</topology>
    </subcellularLocation>
</comment>
<evidence type="ECO:0000256" key="4">
    <source>
        <dbReference type="ARBA" id="ARBA00022692"/>
    </source>
</evidence>
<gene>
    <name evidence="9" type="ORF">ENI34_01960</name>
</gene>
<evidence type="ECO:0000256" key="2">
    <source>
        <dbReference type="ARBA" id="ARBA00006464"/>
    </source>
</evidence>
<accession>A0A9C9JZK3</accession>
<keyword evidence="3 9" id="KW-0808">Transferase</keyword>
<dbReference type="AlphaFoldDB" id="A0A9C9JZK3"/>
<evidence type="ECO:0000313" key="10">
    <source>
        <dbReference type="Proteomes" id="UP000885826"/>
    </source>
</evidence>
<organism evidence="9 10">
    <name type="scientific">candidate division WOR-3 bacterium</name>
    <dbReference type="NCBI Taxonomy" id="2052148"/>
    <lineage>
        <taxon>Bacteria</taxon>
        <taxon>Bacteria division WOR-3</taxon>
    </lineage>
</organism>
<dbReference type="InterPro" id="IPR003362">
    <property type="entry name" value="Bact_transf"/>
</dbReference>
<feature type="transmembrane region" description="Helical" evidence="7">
    <location>
        <begin position="7"/>
        <end position="24"/>
    </location>
</feature>
<evidence type="ECO:0000256" key="3">
    <source>
        <dbReference type="ARBA" id="ARBA00022679"/>
    </source>
</evidence>